<accession>A0A318JT21</accession>
<comment type="caution">
    <text evidence="5">The sequence shown here is derived from an EMBL/GenBank/DDBJ whole genome shotgun (WGS) entry which is preliminary data.</text>
</comment>
<dbReference type="PROSITE" id="PS01124">
    <property type="entry name" value="HTH_ARAC_FAMILY_2"/>
    <property type="match status" value="1"/>
</dbReference>
<keyword evidence="6" id="KW-1185">Reference proteome</keyword>
<dbReference type="Pfam" id="PF12833">
    <property type="entry name" value="HTH_18"/>
    <property type="match status" value="1"/>
</dbReference>
<dbReference type="InterPro" id="IPR018060">
    <property type="entry name" value="HTH_AraC"/>
</dbReference>
<dbReference type="AlphaFoldDB" id="A0A318JT21"/>
<reference evidence="5 6" key="1">
    <citation type="submission" date="2018-05" db="EMBL/GenBank/DDBJ databases">
        <title>Genomic Encyclopedia of Type Strains, Phase IV (KMG-IV): sequencing the most valuable type-strain genomes for metagenomic binning, comparative biology and taxonomic classification.</title>
        <authorList>
            <person name="Goeker M."/>
        </authorList>
    </citation>
    <scope>NUCLEOTIDE SEQUENCE [LARGE SCALE GENOMIC DNA]</scope>
    <source>
        <strain evidence="5 6">DSM 25134</strain>
    </source>
</reference>
<dbReference type="OrthoDB" id="9789899at2"/>
<dbReference type="RefSeq" id="WP_059287343.1">
    <property type="nucleotide sequence ID" value="NZ_LNQU01000197.1"/>
</dbReference>
<dbReference type="SUPFAM" id="SSF46689">
    <property type="entry name" value="Homeodomain-like"/>
    <property type="match status" value="2"/>
</dbReference>
<dbReference type="Gene3D" id="1.10.10.60">
    <property type="entry name" value="Homeodomain-like"/>
    <property type="match status" value="2"/>
</dbReference>
<proteinExistence type="predicted"/>
<keyword evidence="2" id="KW-0238">DNA-binding</keyword>
<organism evidence="5 6">
    <name type="scientific">Aquitalea magnusonii</name>
    <dbReference type="NCBI Taxonomy" id="332411"/>
    <lineage>
        <taxon>Bacteria</taxon>
        <taxon>Pseudomonadati</taxon>
        <taxon>Pseudomonadota</taxon>
        <taxon>Betaproteobacteria</taxon>
        <taxon>Neisseriales</taxon>
        <taxon>Chromobacteriaceae</taxon>
        <taxon>Aquitalea</taxon>
    </lineage>
</organism>
<feature type="domain" description="HTH araC/xylS-type" evidence="4">
    <location>
        <begin position="179"/>
        <end position="276"/>
    </location>
</feature>
<dbReference type="GO" id="GO:0003700">
    <property type="term" value="F:DNA-binding transcription factor activity"/>
    <property type="evidence" value="ECO:0007669"/>
    <property type="project" value="InterPro"/>
</dbReference>
<dbReference type="InterPro" id="IPR032783">
    <property type="entry name" value="AraC_lig"/>
</dbReference>
<dbReference type="SMART" id="SM00342">
    <property type="entry name" value="HTH_ARAC"/>
    <property type="match status" value="1"/>
</dbReference>
<name>A0A318JT21_9NEIS</name>
<dbReference type="Pfam" id="PF12852">
    <property type="entry name" value="Cupin_6"/>
    <property type="match status" value="1"/>
</dbReference>
<dbReference type="PANTHER" id="PTHR46796">
    <property type="entry name" value="HTH-TYPE TRANSCRIPTIONAL ACTIVATOR RHAS-RELATED"/>
    <property type="match status" value="1"/>
</dbReference>
<evidence type="ECO:0000313" key="5">
    <source>
        <dbReference type="EMBL" id="PXX43482.1"/>
    </source>
</evidence>
<evidence type="ECO:0000313" key="6">
    <source>
        <dbReference type="Proteomes" id="UP000248395"/>
    </source>
</evidence>
<dbReference type="InterPro" id="IPR009057">
    <property type="entry name" value="Homeodomain-like_sf"/>
</dbReference>
<dbReference type="PROSITE" id="PS00041">
    <property type="entry name" value="HTH_ARAC_FAMILY_1"/>
    <property type="match status" value="1"/>
</dbReference>
<dbReference type="InterPro" id="IPR018062">
    <property type="entry name" value="HTH_AraC-typ_CS"/>
</dbReference>
<keyword evidence="1" id="KW-0805">Transcription regulation</keyword>
<keyword evidence="3" id="KW-0804">Transcription</keyword>
<protein>
    <submittedName>
        <fullName evidence="5">AraC family transcriptional regulator</fullName>
    </submittedName>
</protein>
<evidence type="ECO:0000256" key="2">
    <source>
        <dbReference type="ARBA" id="ARBA00023125"/>
    </source>
</evidence>
<dbReference type="PANTHER" id="PTHR46796:SF13">
    <property type="entry name" value="HTH-TYPE TRANSCRIPTIONAL ACTIVATOR RHAS"/>
    <property type="match status" value="1"/>
</dbReference>
<evidence type="ECO:0000256" key="3">
    <source>
        <dbReference type="ARBA" id="ARBA00023163"/>
    </source>
</evidence>
<evidence type="ECO:0000259" key="4">
    <source>
        <dbReference type="PROSITE" id="PS01124"/>
    </source>
</evidence>
<dbReference type="EMBL" id="QJKC01000015">
    <property type="protein sequence ID" value="PXX43482.1"/>
    <property type="molecule type" value="Genomic_DNA"/>
</dbReference>
<sequence>MAESCSDRLNALLHHFPVHARLFHAGTLCGINDFSAAGAGGQLHLVRAGAMEIIHPGQPSLQVKVPSLLLYPRPMARRFISDPQHPADLTCAELHFAGGSDNPIVSGLPEMICLPLETIDGAAPVLALLFEEAFSERCGRHALIDKLFEVLLIQLLRQLMESEQINGGMLAGLSHPKLRKALVAMHEQPGQEWSLDALAHIAGMSRSVFASSFRQAVGCTPGAYLQSWRVRLTQQALRRGESLKMIAMAVGYGSEAALSRAFKAQCGLSPREWRQLREQDTPG</sequence>
<evidence type="ECO:0000256" key="1">
    <source>
        <dbReference type="ARBA" id="ARBA00023015"/>
    </source>
</evidence>
<dbReference type="GO" id="GO:0043565">
    <property type="term" value="F:sequence-specific DNA binding"/>
    <property type="evidence" value="ECO:0007669"/>
    <property type="project" value="InterPro"/>
</dbReference>
<gene>
    <name evidence="5" type="ORF">DFR38_115110</name>
</gene>
<dbReference type="Proteomes" id="UP000248395">
    <property type="component" value="Unassembled WGS sequence"/>
</dbReference>
<dbReference type="InterPro" id="IPR050204">
    <property type="entry name" value="AraC_XylS_family_regulators"/>
</dbReference>